<dbReference type="PANTHER" id="PTHR23319">
    <property type="entry name" value="GRAM DOMAIN CONTAINING 1B, ISOFORM E"/>
    <property type="match status" value="1"/>
</dbReference>
<keyword evidence="3" id="KW-0732">Signal</keyword>
<dbReference type="GO" id="GO:0120015">
    <property type="term" value="F:sterol transfer activity"/>
    <property type="evidence" value="ECO:0007669"/>
    <property type="project" value="TreeGrafter"/>
</dbReference>
<feature type="chain" id="PRO_5043957235" description="VASt domain-containing protein" evidence="3">
    <location>
        <begin position="19"/>
        <end position="296"/>
    </location>
</feature>
<keyword evidence="6" id="KW-1185">Reference proteome</keyword>
<dbReference type="Proteomes" id="UP001489004">
    <property type="component" value="Unassembled WGS sequence"/>
</dbReference>
<dbReference type="InterPro" id="IPR051482">
    <property type="entry name" value="Cholesterol_transport"/>
</dbReference>
<protein>
    <recommendedName>
        <fullName evidence="4">VASt domain-containing protein</fullName>
    </recommendedName>
</protein>
<organism evidence="5 6">
    <name type="scientific">[Myrmecia] bisecta</name>
    <dbReference type="NCBI Taxonomy" id="41462"/>
    <lineage>
        <taxon>Eukaryota</taxon>
        <taxon>Viridiplantae</taxon>
        <taxon>Chlorophyta</taxon>
        <taxon>core chlorophytes</taxon>
        <taxon>Trebouxiophyceae</taxon>
        <taxon>Trebouxiales</taxon>
        <taxon>Trebouxiaceae</taxon>
        <taxon>Myrmecia</taxon>
    </lineage>
</organism>
<evidence type="ECO:0000256" key="2">
    <source>
        <dbReference type="ARBA" id="ARBA00023136"/>
    </source>
</evidence>
<gene>
    <name evidence="5" type="ORF">WJX72_007891</name>
</gene>
<dbReference type="AlphaFoldDB" id="A0AAW1P335"/>
<feature type="signal peptide" evidence="3">
    <location>
        <begin position="1"/>
        <end position="18"/>
    </location>
</feature>
<dbReference type="PANTHER" id="PTHR23319:SF4">
    <property type="entry name" value="GRAM DOMAIN CONTAINING 1B, ISOFORM E"/>
    <property type="match status" value="1"/>
</dbReference>
<name>A0AAW1P335_9CHLO</name>
<keyword evidence="2" id="KW-0472">Membrane</keyword>
<proteinExistence type="predicted"/>
<dbReference type="PROSITE" id="PS51778">
    <property type="entry name" value="VAST"/>
    <property type="match status" value="1"/>
</dbReference>
<dbReference type="GO" id="GO:0005886">
    <property type="term" value="C:plasma membrane"/>
    <property type="evidence" value="ECO:0007669"/>
    <property type="project" value="TreeGrafter"/>
</dbReference>
<comment type="caution">
    <text evidence="5">The sequence shown here is derived from an EMBL/GenBank/DDBJ whole genome shotgun (WGS) entry which is preliminary data.</text>
</comment>
<dbReference type="GO" id="GO:0032934">
    <property type="term" value="F:sterol binding"/>
    <property type="evidence" value="ECO:0007669"/>
    <property type="project" value="TreeGrafter"/>
</dbReference>
<evidence type="ECO:0000256" key="1">
    <source>
        <dbReference type="ARBA" id="ARBA00004370"/>
    </source>
</evidence>
<dbReference type="GO" id="GO:0032366">
    <property type="term" value="P:intracellular sterol transport"/>
    <property type="evidence" value="ECO:0007669"/>
    <property type="project" value="TreeGrafter"/>
</dbReference>
<dbReference type="EMBL" id="JALJOR010000026">
    <property type="protein sequence ID" value="KAK9802955.1"/>
    <property type="molecule type" value="Genomic_DNA"/>
</dbReference>
<comment type="subcellular location">
    <subcellularLocation>
        <location evidence="1">Membrane</location>
    </subcellularLocation>
</comment>
<sequence>MGQLPMHISLPISLVVSGLLVIQRWHKARRGAEEGAEISPEAEKLLDQVEEAIDNVDLVRGDTEAEESGELSTSGFSVPDPLSVMMLDESYPVGIKKMWRLLFDERSRFVQRMNGLRRNRDVTIGKWVEEGGVWTRNNMYTTPLKKNPLGPREAECQEVCTCTRFEPGFIVEVVCTTPKVPYGSAFYQRLQYCVWREAPGQTHVRISAQVEFTKSVLVRGLIVRASVEGMKETFKLYADTLRQYVTEIQRSTLQSTPRDVELQQNGLLHRELLVVQEKLDDLTAAVLRTQRLKVHL</sequence>
<dbReference type="Pfam" id="PF16016">
    <property type="entry name" value="VASt"/>
    <property type="match status" value="1"/>
</dbReference>
<evidence type="ECO:0000259" key="4">
    <source>
        <dbReference type="PROSITE" id="PS51778"/>
    </source>
</evidence>
<evidence type="ECO:0000313" key="6">
    <source>
        <dbReference type="Proteomes" id="UP001489004"/>
    </source>
</evidence>
<dbReference type="InterPro" id="IPR031968">
    <property type="entry name" value="VASt"/>
</dbReference>
<evidence type="ECO:0000256" key="3">
    <source>
        <dbReference type="SAM" id="SignalP"/>
    </source>
</evidence>
<accession>A0AAW1P335</accession>
<evidence type="ECO:0000313" key="5">
    <source>
        <dbReference type="EMBL" id="KAK9802955.1"/>
    </source>
</evidence>
<dbReference type="GO" id="GO:0005789">
    <property type="term" value="C:endoplasmic reticulum membrane"/>
    <property type="evidence" value="ECO:0007669"/>
    <property type="project" value="TreeGrafter"/>
</dbReference>
<feature type="domain" description="VASt" evidence="4">
    <location>
        <begin position="81"/>
        <end position="249"/>
    </location>
</feature>
<reference evidence="5 6" key="1">
    <citation type="journal article" date="2024" name="Nat. Commun.">
        <title>Phylogenomics reveals the evolutionary origins of lichenization in chlorophyte algae.</title>
        <authorList>
            <person name="Puginier C."/>
            <person name="Libourel C."/>
            <person name="Otte J."/>
            <person name="Skaloud P."/>
            <person name="Haon M."/>
            <person name="Grisel S."/>
            <person name="Petersen M."/>
            <person name="Berrin J.G."/>
            <person name="Delaux P.M."/>
            <person name="Dal Grande F."/>
            <person name="Keller J."/>
        </authorList>
    </citation>
    <scope>NUCLEOTIDE SEQUENCE [LARGE SCALE GENOMIC DNA]</scope>
    <source>
        <strain evidence="5 6">SAG 2043</strain>
    </source>
</reference>
<dbReference type="GO" id="GO:0140268">
    <property type="term" value="C:endoplasmic reticulum-plasma membrane contact site"/>
    <property type="evidence" value="ECO:0007669"/>
    <property type="project" value="TreeGrafter"/>
</dbReference>